<name>A0A7W8CUG8_9BACL</name>
<keyword evidence="13" id="KW-1185">Reference proteome</keyword>
<evidence type="ECO:0000256" key="9">
    <source>
        <dbReference type="ARBA" id="ARBA00048532"/>
    </source>
</evidence>
<evidence type="ECO:0000256" key="1">
    <source>
        <dbReference type="ARBA" id="ARBA00001974"/>
    </source>
</evidence>
<feature type="domain" description="Amine oxidase" evidence="11">
    <location>
        <begin position="11"/>
        <end position="486"/>
    </location>
</feature>
<comment type="catalytic activity">
    <reaction evidence="9">
        <text>all-trans-4,4'-diaponeurosporene + 2 AH2 + 2 O2 = 4,4'-diaponeurosporenal + 2 A + 3 H2O</text>
        <dbReference type="Rhea" id="RHEA:56104"/>
        <dbReference type="ChEBI" id="CHEBI:13193"/>
        <dbReference type="ChEBI" id="CHEBI:15377"/>
        <dbReference type="ChEBI" id="CHEBI:15379"/>
        <dbReference type="ChEBI" id="CHEBI:17499"/>
        <dbReference type="ChEBI" id="CHEBI:62743"/>
        <dbReference type="ChEBI" id="CHEBI:79065"/>
    </reaction>
</comment>
<dbReference type="RefSeq" id="WP_135501483.1">
    <property type="nucleotide sequence ID" value="NZ_JACHHE010000014.1"/>
</dbReference>
<dbReference type="InterPro" id="IPR036188">
    <property type="entry name" value="FAD/NAD-bd_sf"/>
</dbReference>
<dbReference type="SUPFAM" id="SSF51905">
    <property type="entry name" value="FAD/NAD(P)-binding domain"/>
    <property type="match status" value="1"/>
</dbReference>
<evidence type="ECO:0000256" key="8">
    <source>
        <dbReference type="ARBA" id="ARBA00042619"/>
    </source>
</evidence>
<dbReference type="Pfam" id="PF01593">
    <property type="entry name" value="Amino_oxidase"/>
    <property type="match status" value="1"/>
</dbReference>
<dbReference type="EMBL" id="JACHHE010000014">
    <property type="protein sequence ID" value="MBB5181866.1"/>
    <property type="molecule type" value="Genomic_DNA"/>
</dbReference>
<dbReference type="GO" id="GO:0016491">
    <property type="term" value="F:oxidoreductase activity"/>
    <property type="evidence" value="ECO:0007669"/>
    <property type="project" value="UniProtKB-KW"/>
</dbReference>
<evidence type="ECO:0000256" key="10">
    <source>
        <dbReference type="RuleBase" id="RU362075"/>
    </source>
</evidence>
<dbReference type="PANTHER" id="PTHR43734:SF7">
    <property type="entry name" value="4,4'-DIAPONEUROSPORENE OXYGENASE"/>
    <property type="match status" value="1"/>
</dbReference>
<protein>
    <recommendedName>
        <fullName evidence="6">4,4'-diaponeurosporene oxygenase</fullName>
    </recommendedName>
    <alternativeName>
        <fullName evidence="7">4,4'-diaponeurosporene oxidase</fullName>
    </alternativeName>
    <alternativeName>
        <fullName evidence="8">Carotenoid oxidase</fullName>
    </alternativeName>
</protein>
<evidence type="ECO:0000256" key="7">
    <source>
        <dbReference type="ARBA" id="ARBA00041900"/>
    </source>
</evidence>
<evidence type="ECO:0000256" key="2">
    <source>
        <dbReference type="ARBA" id="ARBA00022746"/>
    </source>
</evidence>
<dbReference type="NCBIfam" id="TIGR02734">
    <property type="entry name" value="crtI_fam"/>
    <property type="match status" value="1"/>
</dbReference>
<evidence type="ECO:0000256" key="5">
    <source>
        <dbReference type="ARBA" id="ARBA00038194"/>
    </source>
</evidence>
<sequence>MKKVIIIGGGLGGLASAVTLAHAGFQVHLYEQNAHLGGKLMPVSLGSYTFDFGPNTITMPHVFKGIIEQTGERAEDYFELLPLRSHTRNYFQDGSTIDFSSDPEKMAAEIARSSAADAANYPKFLKEISRLYTLSERYFFPATFQSWRDYLSPSLGRALLQARPAETLDHFFKRYFSNPNMLQALGRYATYIGSSPYKAPATFAMIAYLELVEGVYYTKGGNVRIAEAFAAVARKNGAVLQTGTAVERILVDNGGVSGVELAGGEKVVADLVILNGDLLSAYPELVDEKLRPSFPDAKAARFEPSISAFVITAGLIGHAPELKHHNVFFSGDYRQEFADLFAHQRYSDEPTVYISNSSFTDPSVSPDGSNLFILVNAPALTKDGQLQIDPEQYKERIYDFLESYGVEIRSRLAVEKVFTPSFIKETFGSWRGALYGPSSHRKADAFLRPANASPDIANLYFISGSTHPGGGSPIVTMGGQNLAKRIIKQHK</sequence>
<comment type="caution">
    <text evidence="12">The sequence shown here is derived from an EMBL/GenBank/DDBJ whole genome shotgun (WGS) entry which is preliminary data.</text>
</comment>
<dbReference type="OrthoDB" id="9814556at2"/>
<dbReference type="AlphaFoldDB" id="A0A7W8CUG8"/>
<evidence type="ECO:0000259" key="11">
    <source>
        <dbReference type="Pfam" id="PF01593"/>
    </source>
</evidence>
<dbReference type="Gene3D" id="3.50.50.60">
    <property type="entry name" value="FAD/NAD(P)-binding domain"/>
    <property type="match status" value="2"/>
</dbReference>
<dbReference type="InterPro" id="IPR014105">
    <property type="entry name" value="Carotenoid/retinoid_OxRdtase"/>
</dbReference>
<evidence type="ECO:0000256" key="6">
    <source>
        <dbReference type="ARBA" id="ARBA00039159"/>
    </source>
</evidence>
<proteinExistence type="inferred from homology"/>
<dbReference type="PANTHER" id="PTHR43734">
    <property type="entry name" value="PHYTOENE DESATURASE"/>
    <property type="match status" value="1"/>
</dbReference>
<dbReference type="GO" id="GO:0016117">
    <property type="term" value="P:carotenoid biosynthetic process"/>
    <property type="evidence" value="ECO:0007669"/>
    <property type="project" value="UniProtKB-KW"/>
</dbReference>
<comment type="similarity">
    <text evidence="5">Belongs to the carotenoid/retinoid oxidoreductase family. CrtP subfamily.</text>
</comment>
<evidence type="ECO:0000256" key="4">
    <source>
        <dbReference type="ARBA" id="ARBA00037901"/>
    </source>
</evidence>
<evidence type="ECO:0000313" key="13">
    <source>
        <dbReference type="Proteomes" id="UP000525923"/>
    </source>
</evidence>
<comment type="pathway">
    <text evidence="4">Carotenoid biosynthesis; staphyloxanthin biosynthesis; staphyloxanthin from farnesyl diphosphate: step 3/5.</text>
</comment>
<evidence type="ECO:0000313" key="12">
    <source>
        <dbReference type="EMBL" id="MBB5181866.1"/>
    </source>
</evidence>
<evidence type="ECO:0000256" key="3">
    <source>
        <dbReference type="ARBA" id="ARBA00023002"/>
    </source>
</evidence>
<organism evidence="12 13">
    <name type="scientific">Planococcus koreensis</name>
    <dbReference type="NCBI Taxonomy" id="112331"/>
    <lineage>
        <taxon>Bacteria</taxon>
        <taxon>Bacillati</taxon>
        <taxon>Bacillota</taxon>
        <taxon>Bacilli</taxon>
        <taxon>Bacillales</taxon>
        <taxon>Caryophanaceae</taxon>
        <taxon>Planococcus</taxon>
    </lineage>
</organism>
<reference evidence="12 13" key="1">
    <citation type="submission" date="2020-08" db="EMBL/GenBank/DDBJ databases">
        <title>Genomic Encyclopedia of Type Strains, Phase IV (KMG-IV): sequencing the most valuable type-strain genomes for metagenomic binning, comparative biology and taxonomic classification.</title>
        <authorList>
            <person name="Goeker M."/>
        </authorList>
    </citation>
    <scope>NUCLEOTIDE SEQUENCE [LARGE SCALE GENOMIC DNA]</scope>
    <source>
        <strain evidence="12 13">DSM 15895</strain>
    </source>
</reference>
<accession>A0A7W8CUG8</accession>
<keyword evidence="2 10" id="KW-0125">Carotenoid biosynthesis</keyword>
<dbReference type="Proteomes" id="UP000525923">
    <property type="component" value="Unassembled WGS sequence"/>
</dbReference>
<keyword evidence="3 10" id="KW-0560">Oxidoreductase</keyword>
<dbReference type="InterPro" id="IPR002937">
    <property type="entry name" value="Amino_oxidase"/>
</dbReference>
<gene>
    <name evidence="12" type="ORF">HNQ44_003341</name>
</gene>
<comment type="cofactor">
    <cofactor evidence="1">
        <name>FAD</name>
        <dbReference type="ChEBI" id="CHEBI:57692"/>
    </cofactor>
</comment>